<dbReference type="RefSeq" id="WP_378938633.1">
    <property type="nucleotide sequence ID" value="NZ_JBHLVO010000035.1"/>
</dbReference>
<comment type="pathway">
    <text evidence="4">Phospholipid metabolism.</text>
</comment>
<dbReference type="Pfam" id="PF13649">
    <property type="entry name" value="Methyltransf_25"/>
    <property type="match status" value="1"/>
</dbReference>
<comment type="pathway">
    <text evidence="1">Lipid metabolism.</text>
</comment>
<dbReference type="EMBL" id="JBHLVO010000035">
    <property type="protein sequence ID" value="MFC0274412.1"/>
    <property type="molecule type" value="Genomic_DNA"/>
</dbReference>
<dbReference type="GO" id="GO:0008168">
    <property type="term" value="F:methyltransferase activity"/>
    <property type="evidence" value="ECO:0007669"/>
    <property type="project" value="UniProtKB-KW"/>
</dbReference>
<reference evidence="7 8" key="1">
    <citation type="submission" date="2024-09" db="EMBL/GenBank/DDBJ databases">
        <authorList>
            <person name="Sun Q."/>
            <person name="Mori K."/>
        </authorList>
    </citation>
    <scope>NUCLEOTIDE SEQUENCE [LARGE SCALE GENOMIC DNA]</scope>
    <source>
        <strain evidence="7 8">CCM 7228</strain>
    </source>
</reference>
<keyword evidence="3 7" id="KW-0808">Transferase</keyword>
<dbReference type="InterPro" id="IPR041698">
    <property type="entry name" value="Methyltransf_25"/>
</dbReference>
<evidence type="ECO:0000313" key="8">
    <source>
        <dbReference type="Proteomes" id="UP001589854"/>
    </source>
</evidence>
<evidence type="ECO:0000259" key="6">
    <source>
        <dbReference type="Pfam" id="PF13649"/>
    </source>
</evidence>
<dbReference type="GO" id="GO:0032259">
    <property type="term" value="P:methylation"/>
    <property type="evidence" value="ECO:0007669"/>
    <property type="project" value="UniProtKB-KW"/>
</dbReference>
<dbReference type="PANTHER" id="PTHR44307:SF2">
    <property type="entry name" value="PHOSPHOETHANOLAMINE METHYLTRANSFERASE ISOFORM X1"/>
    <property type="match status" value="1"/>
</dbReference>
<name>A0ABV6GL49_9BACI</name>
<dbReference type="CDD" id="cd02440">
    <property type="entry name" value="AdoMet_MTases"/>
    <property type="match status" value="1"/>
</dbReference>
<dbReference type="Gene3D" id="3.40.50.150">
    <property type="entry name" value="Vaccinia Virus protein VP39"/>
    <property type="match status" value="1"/>
</dbReference>
<proteinExistence type="predicted"/>
<sequence>MLKKFKKSFSKPKGFLGIVAGKIMAWENQTINKWTIAQLHIQRGDNILEVGFGPAYSMVFILNTYQDVQIDGIDVSEAMKNLAESKLEKEMIEGTVELYVSDIEKAQLKQEHYHKILSVNNYTIWNYPRRGLEVLMKSLKPGGKVAITMQPREENASSGKTRMFGKQIHDDLVACGFHEIKMDFKNVRPELTVCITAVKPTN</sequence>
<dbReference type="InterPro" id="IPR029063">
    <property type="entry name" value="SAM-dependent_MTases_sf"/>
</dbReference>
<keyword evidence="2 7" id="KW-0489">Methyltransferase</keyword>
<dbReference type="SUPFAM" id="SSF53335">
    <property type="entry name" value="S-adenosyl-L-methionine-dependent methyltransferases"/>
    <property type="match status" value="1"/>
</dbReference>
<dbReference type="EC" id="2.1.1.-" evidence="7"/>
<evidence type="ECO:0000256" key="1">
    <source>
        <dbReference type="ARBA" id="ARBA00005189"/>
    </source>
</evidence>
<evidence type="ECO:0000313" key="7">
    <source>
        <dbReference type="EMBL" id="MFC0274412.1"/>
    </source>
</evidence>
<comment type="caution">
    <text evidence="7">The sequence shown here is derived from an EMBL/GenBank/DDBJ whole genome shotgun (WGS) entry which is preliminary data.</text>
</comment>
<evidence type="ECO:0000256" key="2">
    <source>
        <dbReference type="ARBA" id="ARBA00022603"/>
    </source>
</evidence>
<evidence type="ECO:0000256" key="5">
    <source>
        <dbReference type="ARBA" id="ARBA00047622"/>
    </source>
</evidence>
<evidence type="ECO:0000256" key="3">
    <source>
        <dbReference type="ARBA" id="ARBA00022679"/>
    </source>
</evidence>
<dbReference type="Proteomes" id="UP001589854">
    <property type="component" value="Unassembled WGS sequence"/>
</dbReference>
<accession>A0ABV6GL49</accession>
<evidence type="ECO:0000256" key="4">
    <source>
        <dbReference type="ARBA" id="ARBA00025707"/>
    </source>
</evidence>
<feature type="domain" description="Methyltransferase" evidence="6">
    <location>
        <begin position="47"/>
        <end position="143"/>
    </location>
</feature>
<dbReference type="PANTHER" id="PTHR44307">
    <property type="entry name" value="PHOSPHOETHANOLAMINE METHYLTRANSFERASE"/>
    <property type="match status" value="1"/>
</dbReference>
<protein>
    <submittedName>
        <fullName evidence="7">Class I SAM-dependent methyltransferase</fullName>
        <ecNumber evidence="7">2.1.1.-</ecNumber>
    </submittedName>
</protein>
<organism evidence="7 8">
    <name type="scientific">Metabacillus herbersteinensis</name>
    <dbReference type="NCBI Taxonomy" id="283816"/>
    <lineage>
        <taxon>Bacteria</taxon>
        <taxon>Bacillati</taxon>
        <taxon>Bacillota</taxon>
        <taxon>Bacilli</taxon>
        <taxon>Bacillales</taxon>
        <taxon>Bacillaceae</taxon>
        <taxon>Metabacillus</taxon>
    </lineage>
</organism>
<gene>
    <name evidence="7" type="ORF">ACFFIX_23995</name>
</gene>
<keyword evidence="8" id="KW-1185">Reference proteome</keyword>
<comment type="catalytic activity">
    <reaction evidence="5">
        <text>phosphoethanolamine + S-adenosyl-L-methionine = N-methylethanolamine phosphate + S-adenosyl-L-homocysteine + H(+)</text>
        <dbReference type="Rhea" id="RHEA:20365"/>
        <dbReference type="ChEBI" id="CHEBI:15378"/>
        <dbReference type="ChEBI" id="CHEBI:57781"/>
        <dbReference type="ChEBI" id="CHEBI:57856"/>
        <dbReference type="ChEBI" id="CHEBI:58190"/>
        <dbReference type="ChEBI" id="CHEBI:59789"/>
        <dbReference type="EC" id="2.1.1.103"/>
    </reaction>
    <physiologicalReaction direction="left-to-right" evidence="5">
        <dbReference type="Rhea" id="RHEA:20366"/>
    </physiologicalReaction>
</comment>